<evidence type="ECO:0000256" key="2">
    <source>
        <dbReference type="ARBA" id="ARBA00022801"/>
    </source>
</evidence>
<dbReference type="VEuPathDB" id="AmoebaDB:EDI_278160"/>
<reference evidence="8" key="1">
    <citation type="submission" date="2007-12" db="EMBL/GenBank/DDBJ databases">
        <title>Annotation of Entamoeba dispar SAW760.</title>
        <authorList>
            <person name="Lorenzi H."/>
            <person name="Inman J."/>
            <person name="Schobel S."/>
            <person name="Amedeo P."/>
            <person name="Caler E."/>
        </authorList>
    </citation>
    <scope>NUCLEOTIDE SEQUENCE [LARGE SCALE GENOMIC DNA]</scope>
    <source>
        <strain evidence="8">ATCC PRA-260 / SAW760</strain>
    </source>
</reference>
<evidence type="ECO:0000313" key="7">
    <source>
        <dbReference type="EMBL" id="EDR27645.1"/>
    </source>
</evidence>
<keyword evidence="1" id="KW-0547">Nucleotide-binding</keyword>
<dbReference type="SUPFAM" id="SSF52540">
    <property type="entry name" value="P-loop containing nucleoside triphosphate hydrolases"/>
    <property type="match status" value="1"/>
</dbReference>
<dbReference type="InterPro" id="IPR012961">
    <property type="entry name" value="Ski2/MTR4_C"/>
</dbReference>
<dbReference type="InterPro" id="IPR014001">
    <property type="entry name" value="Helicase_ATP-bd"/>
</dbReference>
<gene>
    <name evidence="7" type="ORF">EDI_278160</name>
</gene>
<feature type="domain" description="Helicase ATP-binding" evidence="5">
    <location>
        <begin position="63"/>
        <end position="222"/>
    </location>
</feature>
<evidence type="ECO:0000313" key="8">
    <source>
        <dbReference type="Proteomes" id="UP000008076"/>
    </source>
</evidence>
<feature type="domain" description="Helicase C-terminal" evidence="6">
    <location>
        <begin position="361"/>
        <end position="522"/>
    </location>
</feature>
<dbReference type="GeneID" id="5881109"/>
<keyword evidence="8" id="KW-1185">Reference proteome</keyword>
<dbReference type="OrthoDB" id="64767at2759"/>
<dbReference type="RefSeq" id="XP_001736128.1">
    <property type="nucleotide sequence ID" value="XM_001736076.1"/>
</dbReference>
<dbReference type="InterPro" id="IPR050699">
    <property type="entry name" value="RNA-DNA_Helicase"/>
</dbReference>
<organism evidence="8">
    <name type="scientific">Entamoeba dispar (strain ATCC PRA-260 / SAW760)</name>
    <dbReference type="NCBI Taxonomy" id="370354"/>
    <lineage>
        <taxon>Eukaryota</taxon>
        <taxon>Amoebozoa</taxon>
        <taxon>Evosea</taxon>
        <taxon>Archamoebae</taxon>
        <taxon>Mastigamoebida</taxon>
        <taxon>Entamoebidae</taxon>
        <taxon>Entamoeba</taxon>
    </lineage>
</organism>
<dbReference type="Pfam" id="PF00270">
    <property type="entry name" value="DEAD"/>
    <property type="match status" value="1"/>
</dbReference>
<dbReference type="InterPro" id="IPR027417">
    <property type="entry name" value="P-loop_NTPase"/>
</dbReference>
<dbReference type="GO" id="GO:0004386">
    <property type="term" value="F:helicase activity"/>
    <property type="evidence" value="ECO:0007669"/>
    <property type="project" value="UniProtKB-KW"/>
</dbReference>
<dbReference type="KEGG" id="edi:EDI_278160"/>
<sequence>MDNQNKRSELDINNLIKYFKEGYYQYHFIQEASDDEIVQFNQLVPHPQMIFKFDLYDYQKQAIVHIERNQHVMVVAPTASGKTLLAEYAIAKSINMLKRAIYISPTKALSNQKYHDFSISFNKKYISIITGDIEIGTCYNTISIMTAEILRSKLNLIPSFLNNVEWIIMDEAQYFTDKERGIVWEDILINLPKTVHVLFLSATIENVKDFMEWFGEKTQTISCLVTWNKRPIELKHYVYSFDSSKNCTIEEINTELLSQKFIPSKKIRLTSNELLNPIQKIKKSKEKHLLELNTKSYRSYYSGEPESSYVKLFVKEIVLNDMCPCIIFVPTKKNVMKYTSDVCQYIKENHLFKVSDDSKKYIDNLFEEMTKNLPEIEKSIDEFDLVKQWLKTGIGAHNAGLLPLSKEITEICFMKQIIKVLFATQTFSVGVNSPTRTCAFVTTKVYDNDQGFVDMKNGQYQQMSGRAGRKGFDDYGNVIFLSTPKFIITPQRLHFITEHPKEMESKFSLNCDIVLKWLKNGKEDIEKKVFESFDYFNHLRLIRRRDIALRFKEQLQNEKYERIGLSEKKELESLINHIVIEQNELDNEIERIKESINKIMSVLEELDFTYNGIPTEKGKYSWYFNIVDRVLMTNIMYNKCFEKLNNGEILSFLSVFVSDCNKRPDEKKSEVHKKIETLIENEIRLIEISEKNNKINEQEQIRYRLRLSYGMVDGVCILSNENSNIKDVVSHCSDKSYGKLIYCIKRIRELLRELIFISNELKDVSLLSRFDFLYTLLESPLMTIPSIYTNLELVGDLGVHPIQLLVNQ</sequence>
<dbReference type="AlphaFoldDB" id="B0ECV3"/>
<dbReference type="SMART" id="SM00487">
    <property type="entry name" value="DEXDc"/>
    <property type="match status" value="1"/>
</dbReference>
<dbReference type="EC" id="5.99.1.3" evidence="7"/>
<dbReference type="Pfam" id="PF08148">
    <property type="entry name" value="DSHCT"/>
    <property type="match status" value="1"/>
</dbReference>
<dbReference type="PANTHER" id="PTHR12131">
    <property type="entry name" value="ATP-DEPENDENT RNA AND DNA HELICASE"/>
    <property type="match status" value="1"/>
</dbReference>
<keyword evidence="3 7" id="KW-0347">Helicase</keyword>
<dbReference type="SMART" id="SM00490">
    <property type="entry name" value="HELICc"/>
    <property type="match status" value="1"/>
</dbReference>
<dbReference type="PANTHER" id="PTHR12131:SF1">
    <property type="entry name" value="ATP-DEPENDENT RNA HELICASE SUPV3L1, MITOCHONDRIAL-RELATED"/>
    <property type="match status" value="1"/>
</dbReference>
<dbReference type="Gene3D" id="3.40.50.300">
    <property type="entry name" value="P-loop containing nucleotide triphosphate hydrolases"/>
    <property type="match status" value="2"/>
</dbReference>
<dbReference type="eggNOG" id="KOG0947">
    <property type="taxonomic scope" value="Eukaryota"/>
</dbReference>
<dbReference type="GO" id="GO:0005524">
    <property type="term" value="F:ATP binding"/>
    <property type="evidence" value="ECO:0007669"/>
    <property type="project" value="UniProtKB-KW"/>
</dbReference>
<protein>
    <submittedName>
        <fullName evidence="7">Helicase, putative</fullName>
        <ecNumber evidence="7">5.99.1.3</ecNumber>
    </submittedName>
</protein>
<name>B0ECV3_ENTDS</name>
<dbReference type="GO" id="GO:0003676">
    <property type="term" value="F:nucleic acid binding"/>
    <property type="evidence" value="ECO:0007669"/>
    <property type="project" value="InterPro"/>
</dbReference>
<dbReference type="Gene3D" id="1.10.3380.30">
    <property type="match status" value="1"/>
</dbReference>
<dbReference type="EMBL" id="DS548795">
    <property type="protein sequence ID" value="EDR27645.1"/>
    <property type="molecule type" value="Genomic_DNA"/>
</dbReference>
<proteinExistence type="predicted"/>
<dbReference type="PROSITE" id="PS51194">
    <property type="entry name" value="HELICASE_CTER"/>
    <property type="match status" value="1"/>
</dbReference>
<dbReference type="InterPro" id="IPR011545">
    <property type="entry name" value="DEAD/DEAH_box_helicase_dom"/>
</dbReference>
<dbReference type="InterPro" id="IPR001650">
    <property type="entry name" value="Helicase_C-like"/>
</dbReference>
<evidence type="ECO:0000259" key="6">
    <source>
        <dbReference type="PROSITE" id="PS51194"/>
    </source>
</evidence>
<evidence type="ECO:0000256" key="1">
    <source>
        <dbReference type="ARBA" id="ARBA00022741"/>
    </source>
</evidence>
<dbReference type="PROSITE" id="PS51192">
    <property type="entry name" value="HELICASE_ATP_BIND_1"/>
    <property type="match status" value="1"/>
</dbReference>
<dbReference type="GO" id="GO:0016787">
    <property type="term" value="F:hydrolase activity"/>
    <property type="evidence" value="ECO:0007669"/>
    <property type="project" value="UniProtKB-KW"/>
</dbReference>
<evidence type="ECO:0000259" key="5">
    <source>
        <dbReference type="PROSITE" id="PS51192"/>
    </source>
</evidence>
<evidence type="ECO:0000256" key="4">
    <source>
        <dbReference type="ARBA" id="ARBA00022840"/>
    </source>
</evidence>
<keyword evidence="2" id="KW-0378">Hydrolase</keyword>
<keyword evidence="7" id="KW-0413">Isomerase</keyword>
<accession>B0ECV3</accession>
<dbReference type="Proteomes" id="UP000008076">
    <property type="component" value="Unassembled WGS sequence"/>
</dbReference>
<dbReference type="OMA" id="WYATPLK"/>
<evidence type="ECO:0000256" key="3">
    <source>
        <dbReference type="ARBA" id="ARBA00022806"/>
    </source>
</evidence>
<keyword evidence="4" id="KW-0067">ATP-binding</keyword>